<evidence type="ECO:0000313" key="4">
    <source>
        <dbReference type="Proteomes" id="UP000035199"/>
    </source>
</evidence>
<proteinExistence type="predicted"/>
<dbReference type="RefSeq" id="WP_047261166.1">
    <property type="nucleotide sequence ID" value="NZ_CP011542.1"/>
</dbReference>
<dbReference type="STRING" id="571915.CMUST_02365"/>
<keyword evidence="2" id="KW-0472">Membrane</keyword>
<dbReference type="KEGG" id="cmv:CMUST_02365"/>
<dbReference type="EMBL" id="CP011542">
    <property type="protein sequence ID" value="AKK04817.1"/>
    <property type="molecule type" value="Genomic_DNA"/>
</dbReference>
<dbReference type="AlphaFoldDB" id="A0A0G3H149"/>
<reference evidence="4" key="2">
    <citation type="submission" date="2015-05" db="EMBL/GenBank/DDBJ databases">
        <title>Complete genome sequence of Corynebacterium mustelae DSM 45274, isolated from various tissues of a male ferret with lethal sepsis.</title>
        <authorList>
            <person name="Ruckert C."/>
            <person name="Albersmeier A."/>
            <person name="Winkler A."/>
            <person name="Tauch A."/>
        </authorList>
    </citation>
    <scope>NUCLEOTIDE SEQUENCE [LARGE SCALE GENOMIC DNA]</scope>
    <source>
        <strain evidence="4">DSM 45274</strain>
    </source>
</reference>
<feature type="transmembrane region" description="Helical" evidence="2">
    <location>
        <begin position="234"/>
        <end position="252"/>
    </location>
</feature>
<organism evidence="3 4">
    <name type="scientific">Corynebacterium mustelae</name>
    <dbReference type="NCBI Taxonomy" id="571915"/>
    <lineage>
        <taxon>Bacteria</taxon>
        <taxon>Bacillati</taxon>
        <taxon>Actinomycetota</taxon>
        <taxon>Actinomycetes</taxon>
        <taxon>Mycobacteriales</taxon>
        <taxon>Corynebacteriaceae</taxon>
        <taxon>Corynebacterium</taxon>
    </lineage>
</organism>
<keyword evidence="1" id="KW-0175">Coiled coil</keyword>
<keyword evidence="2" id="KW-0812">Transmembrane</keyword>
<protein>
    <submittedName>
        <fullName evidence="3">Capsular polysaccharide biosynthesis protein</fullName>
    </submittedName>
</protein>
<evidence type="ECO:0000256" key="2">
    <source>
        <dbReference type="SAM" id="Phobius"/>
    </source>
</evidence>
<feature type="coiled-coil region" evidence="1">
    <location>
        <begin position="150"/>
        <end position="177"/>
    </location>
</feature>
<keyword evidence="2" id="KW-1133">Transmembrane helix</keyword>
<dbReference type="OrthoDB" id="9812433at2"/>
<keyword evidence="4" id="KW-1185">Reference proteome</keyword>
<gene>
    <name evidence="3" type="ORF">CMUST_02365</name>
</gene>
<name>A0A0G3H149_9CORY</name>
<sequence length="391" mass="42175">MNQEHGSIGFAALLRIVLKRGLWVLVGTVVGLVIAVGYLLVVPTTYTGTAEVNITAVSSEPVTEGRSASSLVDLSTERQLAASSSTAQLAAAYLGDGWTSEMLMEGISVTGDPDGTVLRVAYTDTDQQRAVEGADQLARAYLDVRSSLVIDRIESVVKSIDRQIKESELELERLLQAQDGYNTSVTVRIDTVRLAIQALQQRRTTWNDVSVESGQVITPAKENVVDTNPSKSKILALGLLSGMFLGIVLALVRHVAARRPLEPEDLEELLDAPVWRPIASVGDKTRWDLAAELLRYAKNDDDSLAIIVDWSASDAMAAAAALSQSTVATMIDVNNNRAQVLRELVGVQSAVLVVPLNWHKVDLQQFVTDIEAINVSLIGIIVVDAKKGIKA</sequence>
<accession>A0A0G3H149</accession>
<reference evidence="3 4" key="1">
    <citation type="journal article" date="2015" name="Genome Announc.">
        <title>Complete Genome Sequence of the Type Strain Corynebacterium mustelae DSM 45274, Isolated from Various Tissues of a Male Ferret with Lethal Sepsis.</title>
        <authorList>
            <person name="Ruckert C."/>
            <person name="Eimer J."/>
            <person name="Winkler A."/>
            <person name="Tauch A."/>
        </authorList>
    </citation>
    <scope>NUCLEOTIDE SEQUENCE [LARGE SCALE GENOMIC DNA]</scope>
    <source>
        <strain evidence="3 4">DSM 45274</strain>
    </source>
</reference>
<dbReference type="PANTHER" id="PTHR32309">
    <property type="entry name" value="TYROSINE-PROTEIN KINASE"/>
    <property type="match status" value="1"/>
</dbReference>
<evidence type="ECO:0000313" key="3">
    <source>
        <dbReference type="EMBL" id="AKK04817.1"/>
    </source>
</evidence>
<dbReference type="Proteomes" id="UP000035199">
    <property type="component" value="Chromosome"/>
</dbReference>
<evidence type="ECO:0000256" key="1">
    <source>
        <dbReference type="SAM" id="Coils"/>
    </source>
</evidence>
<feature type="transmembrane region" description="Helical" evidence="2">
    <location>
        <begin position="21"/>
        <end position="41"/>
    </location>
</feature>
<dbReference type="PATRIC" id="fig|571915.4.peg.503"/>
<dbReference type="PANTHER" id="PTHR32309:SF31">
    <property type="entry name" value="CAPSULAR EXOPOLYSACCHARIDE FAMILY"/>
    <property type="match status" value="1"/>
</dbReference>
<dbReference type="InterPro" id="IPR050445">
    <property type="entry name" value="Bact_polysacc_biosynth/exp"/>
</dbReference>